<dbReference type="Pfam" id="PF20696">
    <property type="entry name" value="UbiD_C"/>
    <property type="match status" value="1"/>
</dbReference>
<protein>
    <submittedName>
        <fullName evidence="4">Phenolic acid decarboxylase BsdC</fullName>
    </submittedName>
</protein>
<dbReference type="EMBL" id="BAABHF010000023">
    <property type="protein sequence ID" value="GAA4498071.1"/>
    <property type="molecule type" value="Genomic_DNA"/>
</dbReference>
<evidence type="ECO:0000313" key="5">
    <source>
        <dbReference type="Proteomes" id="UP001500503"/>
    </source>
</evidence>
<dbReference type="Proteomes" id="UP001500503">
    <property type="component" value="Unassembled WGS sequence"/>
</dbReference>
<feature type="domain" description="3-octaprenyl-4-hydroxybenzoate carboxy-lyase-like Rift-related" evidence="1">
    <location>
        <begin position="107"/>
        <end position="308"/>
    </location>
</feature>
<feature type="domain" description="3-octaprenyl-4-hydroxybenzoate carboxy-lyase-like N-terminal" evidence="2">
    <location>
        <begin position="11"/>
        <end position="88"/>
    </location>
</feature>
<name>A0ABP8Q7E7_9ACTN</name>
<gene>
    <name evidence="4" type="primary">bsdC</name>
    <name evidence="4" type="ORF">GCM10023191_042670</name>
</gene>
<evidence type="ECO:0000259" key="2">
    <source>
        <dbReference type="Pfam" id="PF20695"/>
    </source>
</evidence>
<dbReference type="InterPro" id="IPR048304">
    <property type="entry name" value="UbiD_Rift_dom"/>
</dbReference>
<dbReference type="PANTHER" id="PTHR30108">
    <property type="entry name" value="3-OCTAPRENYL-4-HYDROXYBENZOATE CARBOXY-LYASE-RELATED"/>
    <property type="match status" value="1"/>
</dbReference>
<dbReference type="NCBIfam" id="NF041204">
    <property type="entry name" value="VdcC"/>
    <property type="match status" value="1"/>
</dbReference>
<dbReference type="Pfam" id="PF01977">
    <property type="entry name" value="UbiD"/>
    <property type="match status" value="1"/>
</dbReference>
<dbReference type="InterPro" id="IPR049381">
    <property type="entry name" value="UbiD-like_C"/>
</dbReference>
<dbReference type="PANTHER" id="PTHR30108:SF17">
    <property type="entry name" value="FERULIC ACID DECARBOXYLASE 1"/>
    <property type="match status" value="1"/>
</dbReference>
<dbReference type="SUPFAM" id="SSF143968">
    <property type="entry name" value="UbiD C-terminal domain-like"/>
    <property type="match status" value="1"/>
</dbReference>
<dbReference type="RefSeq" id="WP_345466346.1">
    <property type="nucleotide sequence ID" value="NZ_BAABHF010000023.1"/>
</dbReference>
<evidence type="ECO:0000259" key="1">
    <source>
        <dbReference type="Pfam" id="PF01977"/>
    </source>
</evidence>
<dbReference type="SUPFAM" id="SSF50475">
    <property type="entry name" value="FMN-binding split barrel"/>
    <property type="match status" value="1"/>
</dbReference>
<accession>A0ABP8Q7E7</accession>
<dbReference type="InterPro" id="IPR053417">
    <property type="entry name" value="PAD_UbiD-like"/>
</dbReference>
<organism evidence="4 5">
    <name type="scientific">Actinoallomurus oryzae</name>
    <dbReference type="NCBI Taxonomy" id="502180"/>
    <lineage>
        <taxon>Bacteria</taxon>
        <taxon>Bacillati</taxon>
        <taxon>Actinomycetota</taxon>
        <taxon>Actinomycetes</taxon>
        <taxon>Streptosporangiales</taxon>
        <taxon>Thermomonosporaceae</taxon>
        <taxon>Actinoallomurus</taxon>
    </lineage>
</organism>
<feature type="domain" description="3-octaprenyl-4-hydroxybenzoate carboxy-lyase-like C-terminal" evidence="3">
    <location>
        <begin position="315"/>
        <end position="437"/>
    </location>
</feature>
<dbReference type="Pfam" id="PF20695">
    <property type="entry name" value="UbiD_N"/>
    <property type="match status" value="1"/>
</dbReference>
<proteinExistence type="predicted"/>
<dbReference type="NCBIfam" id="TIGR00148">
    <property type="entry name" value="UbiD family decarboxylase"/>
    <property type="match status" value="1"/>
</dbReference>
<comment type="caution">
    <text evidence="4">The sequence shown here is derived from an EMBL/GenBank/DDBJ whole genome shotgun (WGS) entry which is preliminary data.</text>
</comment>
<dbReference type="InterPro" id="IPR002830">
    <property type="entry name" value="UbiD"/>
</dbReference>
<sequence>MPYADLREFLRALEKAGQLLRITDEVMPEPDLGAAARAANNLGDRSPALLFDNIHGYRDATVALNVIGSWPNHALMMGLPADTPVKEQFFAFAERYRAFPVAPERRGAAPWQEVGVRHGINLFELLPLFRLNRHDGGFYIDKACVVTRDPDDPGDFGRQNVGIYRLQVKGPDVLGIQPVPQHDAGLHLRLAEERGENLPIAIAVGTEPVIGVVAGMPLAYDQSEYEMAGAIQGAPYSITAAPLTGLDVPWGAEVVLEGEVLAGRRELEGPFGEFTGHYTGGRRLPVVKIHQVSMRPRPIFEQLYLGMPWTELDHMVGINTCVPLYEQLKADFPEIEAVNAMYTHGLVAIISTRRRYGGFAKAVGLRALTTPHGLAYCKVVIVVDETVDPFNLPQVMWALSTKFHPGRDTVRVPGLSVTPLDPGSEPPGVTDKLILDATTPVAPDVRGHHGHQVHDPAETARWEAFLKERIA</sequence>
<evidence type="ECO:0000313" key="4">
    <source>
        <dbReference type="EMBL" id="GAA4498071.1"/>
    </source>
</evidence>
<evidence type="ECO:0000259" key="3">
    <source>
        <dbReference type="Pfam" id="PF20696"/>
    </source>
</evidence>
<dbReference type="InterPro" id="IPR049383">
    <property type="entry name" value="UbiD-like_N"/>
</dbReference>
<reference evidence="5" key="1">
    <citation type="journal article" date="2019" name="Int. J. Syst. Evol. Microbiol.">
        <title>The Global Catalogue of Microorganisms (GCM) 10K type strain sequencing project: providing services to taxonomists for standard genome sequencing and annotation.</title>
        <authorList>
            <consortium name="The Broad Institute Genomics Platform"/>
            <consortium name="The Broad Institute Genome Sequencing Center for Infectious Disease"/>
            <person name="Wu L."/>
            <person name="Ma J."/>
        </authorList>
    </citation>
    <scope>NUCLEOTIDE SEQUENCE [LARGE SCALE GENOMIC DNA]</scope>
    <source>
        <strain evidence="5">JCM 17933</strain>
    </source>
</reference>
<keyword evidence="5" id="KW-1185">Reference proteome</keyword>
<dbReference type="Gene3D" id="3.40.1670.10">
    <property type="entry name" value="UbiD C-terminal domain-like"/>
    <property type="match status" value="1"/>
</dbReference>